<evidence type="ECO:0000256" key="4">
    <source>
        <dbReference type="ARBA" id="ARBA00023136"/>
    </source>
</evidence>
<keyword evidence="4 5" id="KW-0472">Membrane</keyword>
<evidence type="ECO:0000313" key="7">
    <source>
        <dbReference type="EMBL" id="EJT81524.1"/>
    </source>
</evidence>
<feature type="transmembrane region" description="Helical" evidence="5">
    <location>
        <begin position="108"/>
        <end position="130"/>
    </location>
</feature>
<feature type="domain" description="EXS" evidence="6">
    <location>
        <begin position="199"/>
        <end position="419"/>
    </location>
</feature>
<reference evidence="8" key="5">
    <citation type="submission" date="2018-04" db="UniProtKB">
        <authorList>
            <consortium name="EnsemblFungi"/>
        </authorList>
    </citation>
    <scope>IDENTIFICATION</scope>
    <source>
        <strain evidence="8">R3-111a-1</strain>
    </source>
</reference>
<evidence type="ECO:0000259" key="6">
    <source>
        <dbReference type="PROSITE" id="PS51380"/>
    </source>
</evidence>
<dbReference type="GO" id="GO:0005737">
    <property type="term" value="C:cytoplasm"/>
    <property type="evidence" value="ECO:0007669"/>
    <property type="project" value="TreeGrafter"/>
</dbReference>
<dbReference type="VEuPathDB" id="FungiDB:GGTG_01502"/>
<protein>
    <recommendedName>
        <fullName evidence="6">EXS domain-containing protein</fullName>
    </recommendedName>
</protein>
<reference evidence="7" key="3">
    <citation type="submission" date="2010-09" db="EMBL/GenBank/DDBJ databases">
        <title>Annotation of Gaeumannomyces graminis var. tritici R3-111a-1.</title>
        <authorList>
            <consortium name="The Broad Institute Genome Sequencing Platform"/>
            <person name="Ma L.-J."/>
            <person name="Dead R."/>
            <person name="Young S.K."/>
            <person name="Zeng Q."/>
            <person name="Gargeya S."/>
            <person name="Fitzgerald M."/>
            <person name="Haas B."/>
            <person name="Abouelleil A."/>
            <person name="Alvarado L."/>
            <person name="Arachchi H.M."/>
            <person name="Berlin A."/>
            <person name="Brown A."/>
            <person name="Chapman S.B."/>
            <person name="Chen Z."/>
            <person name="Dunbar C."/>
            <person name="Freedman E."/>
            <person name="Gearin G."/>
            <person name="Gellesch M."/>
            <person name="Goldberg J."/>
            <person name="Griggs A."/>
            <person name="Gujja S."/>
            <person name="Heiman D."/>
            <person name="Howarth C."/>
            <person name="Larson L."/>
            <person name="Lui A."/>
            <person name="MacDonald P.J.P."/>
            <person name="Mehta T."/>
            <person name="Montmayeur A."/>
            <person name="Murphy C."/>
            <person name="Neiman D."/>
            <person name="Pearson M."/>
            <person name="Priest M."/>
            <person name="Roberts A."/>
            <person name="Saif S."/>
            <person name="Shea T."/>
            <person name="Shenoy N."/>
            <person name="Sisk P."/>
            <person name="Stolte C."/>
            <person name="Sykes S."/>
            <person name="Yandava C."/>
            <person name="Wortman J."/>
            <person name="Nusbaum C."/>
            <person name="Birren B."/>
        </authorList>
    </citation>
    <scope>NUCLEOTIDE SEQUENCE</scope>
    <source>
        <strain evidence="7">R3-111a-1</strain>
    </source>
</reference>
<evidence type="ECO:0000313" key="8">
    <source>
        <dbReference type="EnsemblFungi" id="EJT81524"/>
    </source>
</evidence>
<dbReference type="AlphaFoldDB" id="J3NJS2"/>
<dbReference type="PANTHER" id="PTHR10783:SF46">
    <property type="entry name" value="PROTEIN ERD1 HOMOLOG 2"/>
    <property type="match status" value="1"/>
</dbReference>
<reference evidence="7" key="2">
    <citation type="submission" date="2010-07" db="EMBL/GenBank/DDBJ databases">
        <authorList>
            <consortium name="The Broad Institute Genome Sequencing Platform"/>
            <consortium name="Broad Institute Genome Sequencing Center for Infectious Disease"/>
            <person name="Ma L.-J."/>
            <person name="Dead R."/>
            <person name="Young S."/>
            <person name="Zeng Q."/>
            <person name="Koehrsen M."/>
            <person name="Alvarado L."/>
            <person name="Berlin A."/>
            <person name="Chapman S.B."/>
            <person name="Chen Z."/>
            <person name="Freedman E."/>
            <person name="Gellesch M."/>
            <person name="Goldberg J."/>
            <person name="Griggs A."/>
            <person name="Gujja S."/>
            <person name="Heilman E.R."/>
            <person name="Heiman D."/>
            <person name="Hepburn T."/>
            <person name="Howarth C."/>
            <person name="Jen D."/>
            <person name="Larson L."/>
            <person name="Mehta T."/>
            <person name="Neiman D."/>
            <person name="Pearson M."/>
            <person name="Roberts A."/>
            <person name="Saif S."/>
            <person name="Shea T."/>
            <person name="Shenoy N."/>
            <person name="Sisk P."/>
            <person name="Stolte C."/>
            <person name="Sykes S."/>
            <person name="Walk T."/>
            <person name="White J."/>
            <person name="Yandava C."/>
            <person name="Haas B."/>
            <person name="Nusbaum C."/>
            <person name="Birren B."/>
        </authorList>
    </citation>
    <scope>NUCLEOTIDE SEQUENCE</scope>
    <source>
        <strain evidence="7">R3-111a-1</strain>
    </source>
</reference>
<dbReference type="InterPro" id="IPR004342">
    <property type="entry name" value="EXS_C"/>
</dbReference>
<dbReference type="HOGENOM" id="CLU_024081_2_1_1"/>
<proteinExistence type="predicted"/>
<dbReference type="Pfam" id="PF03124">
    <property type="entry name" value="EXS"/>
    <property type="match status" value="1"/>
</dbReference>
<keyword evidence="9" id="KW-1185">Reference proteome</keyword>
<gene>
    <name evidence="8" type="primary">20341960</name>
    <name evidence="7" type="ORF">GGTG_01502</name>
</gene>
<keyword evidence="3 5" id="KW-1133">Transmembrane helix</keyword>
<feature type="transmembrane region" description="Helical" evidence="5">
    <location>
        <begin position="77"/>
        <end position="96"/>
    </location>
</feature>
<keyword evidence="2 5" id="KW-0812">Transmembrane</keyword>
<accession>J3NJS2</accession>
<dbReference type="Proteomes" id="UP000006039">
    <property type="component" value="Unassembled WGS sequence"/>
</dbReference>
<dbReference type="GeneID" id="20341960"/>
<dbReference type="EMBL" id="GL385395">
    <property type="protein sequence ID" value="EJT81524.1"/>
    <property type="molecule type" value="Genomic_DNA"/>
</dbReference>
<dbReference type="STRING" id="644352.J3NJS2"/>
<dbReference type="eggNOG" id="KOG1162">
    <property type="taxonomic scope" value="Eukaryota"/>
</dbReference>
<dbReference type="PANTHER" id="PTHR10783">
    <property type="entry name" value="XENOTROPIC AND POLYTROPIC RETROVIRUS RECEPTOR 1-RELATED"/>
    <property type="match status" value="1"/>
</dbReference>
<sequence length="422" mass="46269">MDGDGNPRMALEHGLDGFGLVFPLPFRVACVVVAAVWGWAANLHYLHLMRIDVPALIRYPARASASQPPHHVSTYRLASLLSATVAAFLLLFWAVTRRKPGAVLDHDWIPMSCLFTLAVLFAVPLHRTALAVPHAGRRRLLATLRRVSVGGLAEAHNGKFGDILLADVLTSYSRVLADLYVCVCMFLRSGNSAATAPPDRACGASLAVPLLLALPYAIRLRQCLTEYLRVRRAPYKESVGWGGQHLANAAKYATAFPVIALNAAVRPGAPQTSSRPLLGRAWVAAVLLNSLYSFYWDVAKDWDLTLLSARRRAAAPDQPYGLRRRLHLAPGPPAYYAAVALDLALRCTWVVRVVGPTADRASGLEGSIFALELLEVLRRWVWIFFRVETEHVRNTTTGHGLAVDDVLLGDYQGKSEEDSEED</sequence>
<evidence type="ECO:0000256" key="5">
    <source>
        <dbReference type="SAM" id="Phobius"/>
    </source>
</evidence>
<reference evidence="9" key="1">
    <citation type="submission" date="2010-07" db="EMBL/GenBank/DDBJ databases">
        <title>The genome sequence of Gaeumannomyces graminis var. tritici strain R3-111a-1.</title>
        <authorList>
            <consortium name="The Broad Institute Genome Sequencing Platform"/>
            <person name="Ma L.-J."/>
            <person name="Dead R."/>
            <person name="Young S."/>
            <person name="Zeng Q."/>
            <person name="Koehrsen M."/>
            <person name="Alvarado L."/>
            <person name="Berlin A."/>
            <person name="Chapman S.B."/>
            <person name="Chen Z."/>
            <person name="Freedman E."/>
            <person name="Gellesch M."/>
            <person name="Goldberg J."/>
            <person name="Griggs A."/>
            <person name="Gujja S."/>
            <person name="Heilman E.R."/>
            <person name="Heiman D."/>
            <person name="Hepburn T."/>
            <person name="Howarth C."/>
            <person name="Jen D."/>
            <person name="Larson L."/>
            <person name="Mehta T."/>
            <person name="Neiman D."/>
            <person name="Pearson M."/>
            <person name="Roberts A."/>
            <person name="Saif S."/>
            <person name="Shea T."/>
            <person name="Shenoy N."/>
            <person name="Sisk P."/>
            <person name="Stolte C."/>
            <person name="Sykes S."/>
            <person name="Walk T."/>
            <person name="White J."/>
            <person name="Yandava C."/>
            <person name="Haas B."/>
            <person name="Nusbaum C."/>
            <person name="Birren B."/>
        </authorList>
    </citation>
    <scope>NUCLEOTIDE SEQUENCE [LARGE SCALE GENOMIC DNA]</scope>
    <source>
        <strain evidence="9">R3-111a-1</strain>
    </source>
</reference>
<organism evidence="7">
    <name type="scientific">Gaeumannomyces tritici (strain R3-111a-1)</name>
    <name type="common">Wheat and barley take-all root rot fungus</name>
    <name type="synonym">Gaeumannomyces graminis var. tritici</name>
    <dbReference type="NCBI Taxonomy" id="644352"/>
    <lineage>
        <taxon>Eukaryota</taxon>
        <taxon>Fungi</taxon>
        <taxon>Dikarya</taxon>
        <taxon>Ascomycota</taxon>
        <taxon>Pezizomycotina</taxon>
        <taxon>Sordariomycetes</taxon>
        <taxon>Sordariomycetidae</taxon>
        <taxon>Magnaporthales</taxon>
        <taxon>Magnaporthaceae</taxon>
        <taxon>Gaeumannomyces</taxon>
    </lineage>
</organism>
<comment type="subcellular location">
    <subcellularLocation>
        <location evidence="1">Membrane</location>
        <topology evidence="1">Multi-pass membrane protein</topology>
    </subcellularLocation>
</comment>
<dbReference type="RefSeq" id="XP_009217533.1">
    <property type="nucleotide sequence ID" value="XM_009219269.1"/>
</dbReference>
<evidence type="ECO:0000256" key="3">
    <source>
        <dbReference type="ARBA" id="ARBA00022989"/>
    </source>
</evidence>
<dbReference type="OrthoDB" id="2159384at2759"/>
<evidence type="ECO:0000313" key="9">
    <source>
        <dbReference type="Proteomes" id="UP000006039"/>
    </source>
</evidence>
<feature type="transmembrane region" description="Helical" evidence="5">
    <location>
        <begin position="20"/>
        <end position="40"/>
    </location>
</feature>
<dbReference type="FunCoup" id="J3NJS2">
    <property type="interactions" value="62"/>
</dbReference>
<evidence type="ECO:0000256" key="2">
    <source>
        <dbReference type="ARBA" id="ARBA00022692"/>
    </source>
</evidence>
<dbReference type="GO" id="GO:0016020">
    <property type="term" value="C:membrane"/>
    <property type="evidence" value="ECO:0007669"/>
    <property type="project" value="UniProtKB-SubCell"/>
</dbReference>
<evidence type="ECO:0000256" key="1">
    <source>
        <dbReference type="ARBA" id="ARBA00004141"/>
    </source>
</evidence>
<dbReference type="EnsemblFungi" id="EJT81524">
    <property type="protein sequence ID" value="EJT81524"/>
    <property type="gene ID" value="GGTG_01502"/>
</dbReference>
<dbReference type="PROSITE" id="PS51380">
    <property type="entry name" value="EXS"/>
    <property type="match status" value="1"/>
</dbReference>
<reference evidence="8" key="4">
    <citation type="journal article" date="2015" name="G3 (Bethesda)">
        <title>Genome sequences of three phytopathogenic species of the Magnaporthaceae family of fungi.</title>
        <authorList>
            <person name="Okagaki L.H."/>
            <person name="Nunes C.C."/>
            <person name="Sailsbery J."/>
            <person name="Clay B."/>
            <person name="Brown D."/>
            <person name="John T."/>
            <person name="Oh Y."/>
            <person name="Young N."/>
            <person name="Fitzgerald M."/>
            <person name="Haas B.J."/>
            <person name="Zeng Q."/>
            <person name="Young S."/>
            <person name="Adiconis X."/>
            <person name="Fan L."/>
            <person name="Levin J.Z."/>
            <person name="Mitchell T.K."/>
            <person name="Okubara P.A."/>
            <person name="Farman M.L."/>
            <person name="Kohn L.M."/>
            <person name="Birren B."/>
            <person name="Ma L.-J."/>
            <person name="Dean R.A."/>
        </authorList>
    </citation>
    <scope>NUCLEOTIDE SEQUENCE</scope>
    <source>
        <strain evidence="8">R3-111a-1</strain>
    </source>
</reference>
<name>J3NJS2_GAET3</name>